<keyword evidence="2" id="KW-1185">Reference proteome</keyword>
<accession>A0A4R6BY65</accession>
<comment type="caution">
    <text evidence="1">The sequence shown here is derived from an EMBL/GenBank/DDBJ whole genome shotgun (WGS) entry which is preliminary data.</text>
</comment>
<evidence type="ECO:0008006" key="3">
    <source>
        <dbReference type="Google" id="ProtNLM"/>
    </source>
</evidence>
<protein>
    <recommendedName>
        <fullName evidence="3">ATP-dependent DNA helicase RecG C-terminal domain-containing protein</fullName>
    </recommendedName>
</protein>
<sequence length="234" mass="26929">MDYIENYGSGIRRIYSLYKGFTKQPELIATHNLFTVILYNKNYKLNQIPSNAKLTEIVDYLSDGKLASRLEIQEAMGLQKSYTAELIAELKKADIITSEGKGPGTKYYLKTDDNPDDRWKCLDITGFELPDDNRTIKNIFLYFICQNKLDNLSSSMKCIENQVLKALVVHHSSQNVNCRSCCEFIRLQIGYANCDSNLCSIEMFTALLETIREVLFCMVLSWCVLLNALMKFRY</sequence>
<proteinExistence type="predicted"/>
<evidence type="ECO:0000313" key="2">
    <source>
        <dbReference type="Proteomes" id="UP000294843"/>
    </source>
</evidence>
<name>A0A4R6BY65_9STAP</name>
<dbReference type="EMBL" id="SCWF01000011">
    <property type="protein sequence ID" value="TDM13456.1"/>
    <property type="molecule type" value="Genomic_DNA"/>
</dbReference>
<evidence type="ECO:0000313" key="1">
    <source>
        <dbReference type="EMBL" id="TDM13456.1"/>
    </source>
</evidence>
<dbReference type="Proteomes" id="UP000294843">
    <property type="component" value="Unassembled WGS sequence"/>
</dbReference>
<dbReference type="AlphaFoldDB" id="A0A4R6BY65"/>
<dbReference type="RefSeq" id="WP_133452322.1">
    <property type="nucleotide sequence ID" value="NZ_SCWF01000011.1"/>
</dbReference>
<organism evidence="1 2">
    <name type="scientific">Macrococcus bovicus</name>
    <dbReference type="NCBI Taxonomy" id="69968"/>
    <lineage>
        <taxon>Bacteria</taxon>
        <taxon>Bacillati</taxon>
        <taxon>Bacillota</taxon>
        <taxon>Bacilli</taxon>
        <taxon>Bacillales</taxon>
        <taxon>Staphylococcaceae</taxon>
        <taxon>Macrococcus</taxon>
    </lineage>
</organism>
<dbReference type="OrthoDB" id="2411146at2"/>
<gene>
    <name evidence="1" type="ORF">ERX55_09410</name>
</gene>
<reference evidence="1 2" key="1">
    <citation type="submission" date="2019-01" db="EMBL/GenBank/DDBJ databases">
        <title>Draft genome sequences of the type strains of six Macrococcus species.</title>
        <authorList>
            <person name="Mazhar S."/>
            <person name="Altermann E."/>
            <person name="Hill C."/>
            <person name="Mcauliffe O."/>
        </authorList>
    </citation>
    <scope>NUCLEOTIDE SEQUENCE [LARGE SCALE GENOMIC DNA]</scope>
    <source>
        <strain evidence="1 2">ATCC 51825</strain>
    </source>
</reference>